<evidence type="ECO:0000313" key="1">
    <source>
        <dbReference type="EMBL" id="KAF7728175.1"/>
    </source>
</evidence>
<dbReference type="OrthoDB" id="2343482at2759"/>
<dbReference type="SUPFAM" id="SSF51695">
    <property type="entry name" value="PLC-like phosphodiesterases"/>
    <property type="match status" value="1"/>
</dbReference>
<organism evidence="1 2">
    <name type="scientific">Apophysomyces ossiformis</name>
    <dbReference type="NCBI Taxonomy" id="679940"/>
    <lineage>
        <taxon>Eukaryota</taxon>
        <taxon>Fungi</taxon>
        <taxon>Fungi incertae sedis</taxon>
        <taxon>Mucoromycota</taxon>
        <taxon>Mucoromycotina</taxon>
        <taxon>Mucoromycetes</taxon>
        <taxon>Mucorales</taxon>
        <taxon>Mucorineae</taxon>
        <taxon>Mucoraceae</taxon>
        <taxon>Apophysomyces</taxon>
    </lineage>
</organism>
<evidence type="ECO:0000313" key="2">
    <source>
        <dbReference type="Proteomes" id="UP000605846"/>
    </source>
</evidence>
<gene>
    <name evidence="1" type="ORF">EC973_006569</name>
</gene>
<keyword evidence="2" id="KW-1185">Reference proteome</keyword>
<dbReference type="GO" id="GO:0006629">
    <property type="term" value="P:lipid metabolic process"/>
    <property type="evidence" value="ECO:0007669"/>
    <property type="project" value="InterPro"/>
</dbReference>
<dbReference type="GO" id="GO:0008081">
    <property type="term" value="F:phosphoric diester hydrolase activity"/>
    <property type="evidence" value="ECO:0007669"/>
    <property type="project" value="InterPro"/>
</dbReference>
<protein>
    <submittedName>
        <fullName evidence="1">Uncharacterized protein</fullName>
    </submittedName>
</protein>
<proteinExistence type="predicted"/>
<dbReference type="EMBL" id="JABAYA010000042">
    <property type="protein sequence ID" value="KAF7728175.1"/>
    <property type="molecule type" value="Genomic_DNA"/>
</dbReference>
<accession>A0A8H7BW63</accession>
<name>A0A8H7BW63_9FUNG</name>
<dbReference type="InterPro" id="IPR017946">
    <property type="entry name" value="PLC-like_Pdiesterase_TIM-brl"/>
</dbReference>
<dbReference type="AlphaFoldDB" id="A0A8H7BW63"/>
<sequence>MVWCVTYLCQPKNSEPAEEALCNGFAKYRDIPANEFFYLGAYLGGSGCGDAAQDRNVTTMLNDGTSLLDASGKYRRVRLFDIELCARDKKPHLCTSANLPLHDWMDELFEFVRLQSRQLVVVHLKSHQDISLKQFEDVVDEICQLHSERTLGTDLFEKRKCQFIHIQPQAPRPWPSIGDIVEYYPEMAQWEGDGEDVGVQSKIIFTYEADIANLKNDKPSYFSPTFWKASRRLGQQTEDLHEQLQYMCKTKGAIYLRAYPDTNTKDCLADEKIYDPYFLENAIAGPTGCNLLDKPAAGTLNAITMASYHKHLEYLRDIQKRMMHVNYEKFLGHTKKLDASSLVNIKSRQEEHVRDEL</sequence>
<comment type="caution">
    <text evidence="1">The sequence shown here is derived from an EMBL/GenBank/DDBJ whole genome shotgun (WGS) entry which is preliminary data.</text>
</comment>
<reference evidence="1" key="1">
    <citation type="submission" date="2020-01" db="EMBL/GenBank/DDBJ databases">
        <title>Genome Sequencing of Three Apophysomyces-Like Fungal Strains Confirms a Novel Fungal Genus in the Mucoromycota with divergent Burkholderia-like Endosymbiotic Bacteria.</title>
        <authorList>
            <person name="Stajich J.E."/>
            <person name="Macias A.M."/>
            <person name="Carter-House D."/>
            <person name="Lovett B."/>
            <person name="Kasson L.R."/>
            <person name="Berry K."/>
            <person name="Grigoriev I."/>
            <person name="Chang Y."/>
            <person name="Spatafora J."/>
            <person name="Kasson M.T."/>
        </authorList>
    </citation>
    <scope>NUCLEOTIDE SEQUENCE</scope>
    <source>
        <strain evidence="1">NRRL A-21654</strain>
    </source>
</reference>
<dbReference type="Proteomes" id="UP000605846">
    <property type="component" value="Unassembled WGS sequence"/>
</dbReference>